<evidence type="ECO:0000313" key="1">
    <source>
        <dbReference type="EMBL" id="KIM47915.1"/>
    </source>
</evidence>
<dbReference type="CDD" id="cd18809">
    <property type="entry name" value="SF1_C_RecD"/>
    <property type="match status" value="1"/>
</dbReference>
<organism evidence="1 2">
    <name type="scientific">Hebeloma cylindrosporum</name>
    <dbReference type="NCBI Taxonomy" id="76867"/>
    <lineage>
        <taxon>Eukaryota</taxon>
        <taxon>Fungi</taxon>
        <taxon>Dikarya</taxon>
        <taxon>Basidiomycota</taxon>
        <taxon>Agaricomycotina</taxon>
        <taxon>Agaricomycetes</taxon>
        <taxon>Agaricomycetidae</taxon>
        <taxon>Agaricales</taxon>
        <taxon>Agaricineae</taxon>
        <taxon>Hymenogastraceae</taxon>
        <taxon>Hebeloma</taxon>
    </lineage>
</organism>
<proteinExistence type="predicted"/>
<dbReference type="InterPro" id="IPR027417">
    <property type="entry name" value="P-loop_NTPase"/>
</dbReference>
<dbReference type="AlphaFoldDB" id="A0A0C3CGN7"/>
<dbReference type="InterPro" id="IPR051055">
    <property type="entry name" value="PIF1_helicase"/>
</dbReference>
<protein>
    <recommendedName>
        <fullName evidence="3">ATP-dependent DNA helicase</fullName>
    </recommendedName>
</protein>
<accession>A0A0C3CGN7</accession>
<dbReference type="HOGENOM" id="CLU_134540_0_0_1"/>
<reference evidence="1 2" key="1">
    <citation type="submission" date="2014-04" db="EMBL/GenBank/DDBJ databases">
        <authorList>
            <consortium name="DOE Joint Genome Institute"/>
            <person name="Kuo A."/>
            <person name="Gay G."/>
            <person name="Dore J."/>
            <person name="Kohler A."/>
            <person name="Nagy L.G."/>
            <person name="Floudas D."/>
            <person name="Copeland A."/>
            <person name="Barry K.W."/>
            <person name="Cichocki N."/>
            <person name="Veneault-Fourrey C."/>
            <person name="LaButti K."/>
            <person name="Lindquist E.A."/>
            <person name="Lipzen A."/>
            <person name="Lundell T."/>
            <person name="Morin E."/>
            <person name="Murat C."/>
            <person name="Sun H."/>
            <person name="Tunlid A."/>
            <person name="Henrissat B."/>
            <person name="Grigoriev I.V."/>
            <person name="Hibbett D.S."/>
            <person name="Martin F."/>
            <person name="Nordberg H.P."/>
            <person name="Cantor M.N."/>
            <person name="Hua S.X."/>
        </authorList>
    </citation>
    <scope>NUCLEOTIDE SEQUENCE [LARGE SCALE GENOMIC DNA]</scope>
    <source>
        <strain evidence="2">h7</strain>
    </source>
</reference>
<evidence type="ECO:0008006" key="3">
    <source>
        <dbReference type="Google" id="ProtNLM"/>
    </source>
</evidence>
<dbReference type="STRING" id="686832.A0A0C3CGN7"/>
<sequence length="169" mass="18792">MLIQVCCSFAKAAVPPLTFPQNIEQGYLVNGSLGKVVEFMTIHDAMARDIAIAEQPNRPKRALDPTLLSLPQQEVRPLTGQVFGRNEVWPLVRFETSRELLCAPLDFTIEGYMGNVEASRMQVPLILAWALSIHKSQGQTLTRVKVDLAHTFEKGQGIVLSFLPALCYL</sequence>
<evidence type="ECO:0000313" key="2">
    <source>
        <dbReference type="Proteomes" id="UP000053424"/>
    </source>
</evidence>
<dbReference type="PANTHER" id="PTHR47642">
    <property type="entry name" value="ATP-DEPENDENT DNA HELICASE"/>
    <property type="match status" value="1"/>
</dbReference>
<reference evidence="2" key="2">
    <citation type="submission" date="2015-01" db="EMBL/GenBank/DDBJ databases">
        <title>Evolutionary Origins and Diversification of the Mycorrhizal Mutualists.</title>
        <authorList>
            <consortium name="DOE Joint Genome Institute"/>
            <consortium name="Mycorrhizal Genomics Consortium"/>
            <person name="Kohler A."/>
            <person name="Kuo A."/>
            <person name="Nagy L.G."/>
            <person name="Floudas D."/>
            <person name="Copeland A."/>
            <person name="Barry K.W."/>
            <person name="Cichocki N."/>
            <person name="Veneault-Fourrey C."/>
            <person name="LaButti K."/>
            <person name="Lindquist E.A."/>
            <person name="Lipzen A."/>
            <person name="Lundell T."/>
            <person name="Morin E."/>
            <person name="Murat C."/>
            <person name="Riley R."/>
            <person name="Ohm R."/>
            <person name="Sun H."/>
            <person name="Tunlid A."/>
            <person name="Henrissat B."/>
            <person name="Grigoriev I.V."/>
            <person name="Hibbett D.S."/>
            <person name="Martin F."/>
        </authorList>
    </citation>
    <scope>NUCLEOTIDE SEQUENCE [LARGE SCALE GENOMIC DNA]</scope>
    <source>
        <strain evidence="2">h7</strain>
    </source>
</reference>
<dbReference type="PANTHER" id="PTHR47642:SF5">
    <property type="entry name" value="ATP-DEPENDENT DNA HELICASE"/>
    <property type="match status" value="1"/>
</dbReference>
<dbReference type="Proteomes" id="UP000053424">
    <property type="component" value="Unassembled WGS sequence"/>
</dbReference>
<dbReference type="SUPFAM" id="SSF52540">
    <property type="entry name" value="P-loop containing nucleoside triphosphate hydrolases"/>
    <property type="match status" value="1"/>
</dbReference>
<name>A0A0C3CGN7_HEBCY</name>
<keyword evidence="2" id="KW-1185">Reference proteome</keyword>
<gene>
    <name evidence="1" type="ORF">M413DRAFT_214178</name>
</gene>
<dbReference type="EMBL" id="KN831769">
    <property type="protein sequence ID" value="KIM47915.1"/>
    <property type="molecule type" value="Genomic_DNA"/>
</dbReference>
<dbReference type="OrthoDB" id="432234at2759"/>